<dbReference type="Pfam" id="PF02467">
    <property type="entry name" value="Whib"/>
    <property type="match status" value="1"/>
</dbReference>
<dbReference type="GO" id="GO:0051539">
    <property type="term" value="F:4 iron, 4 sulfur cluster binding"/>
    <property type="evidence" value="ECO:0007669"/>
    <property type="project" value="UniProtKB-UniRule"/>
</dbReference>
<comment type="PTM">
    <text evidence="11">Upon Fe-S cluster removal intramolecular disulfide bonds are formed.</text>
</comment>
<dbReference type="GO" id="GO:0046872">
    <property type="term" value="F:metal ion binding"/>
    <property type="evidence" value="ECO:0007669"/>
    <property type="project" value="UniProtKB-KW"/>
</dbReference>
<evidence type="ECO:0000256" key="5">
    <source>
        <dbReference type="ARBA" id="ARBA00023004"/>
    </source>
</evidence>
<dbReference type="HAMAP" id="MF_01479">
    <property type="entry name" value="WhiB"/>
    <property type="match status" value="1"/>
</dbReference>
<dbReference type="InterPro" id="IPR034768">
    <property type="entry name" value="4FE4S_WBL"/>
</dbReference>
<dbReference type="EMBL" id="QOCI01000008">
    <property type="protein sequence ID" value="RRR18274.1"/>
    <property type="molecule type" value="Genomic_DNA"/>
</dbReference>
<dbReference type="GO" id="GO:0047134">
    <property type="term" value="F:protein-disulfide reductase [NAD(P)H] activity"/>
    <property type="evidence" value="ECO:0007669"/>
    <property type="project" value="TreeGrafter"/>
</dbReference>
<feature type="binding site" evidence="11">
    <location>
        <position position="43"/>
    </location>
    <ligand>
        <name>[4Fe-4S] cluster</name>
        <dbReference type="ChEBI" id="CHEBI:49883"/>
    </ligand>
</feature>
<reference evidence="14 15" key="1">
    <citation type="submission" date="2018-07" db="EMBL/GenBank/DDBJ databases">
        <title>Brachybacteriurn paraconglorneratum KCTC 9916.</title>
        <authorList>
            <person name="Li Y."/>
        </authorList>
    </citation>
    <scope>NUCLEOTIDE SEQUENCE [LARGE SCALE GENOMIC DNA]</scope>
    <source>
        <strain evidence="14 15">KCTC 9916</strain>
    </source>
</reference>
<dbReference type="PANTHER" id="PTHR38839">
    <property type="entry name" value="TRANSCRIPTIONAL REGULATOR WHID-RELATED"/>
    <property type="match status" value="1"/>
</dbReference>
<comment type="function">
    <text evidence="11">Acts as a transcriptional regulator. Probably redox-responsive. The apo- but not holo-form probably binds DNA.</text>
</comment>
<feature type="binding site" evidence="11">
    <location>
        <position position="49"/>
    </location>
    <ligand>
        <name>[4Fe-4S] cluster</name>
        <dbReference type="ChEBI" id="CHEBI:49883"/>
    </ligand>
</feature>
<evidence type="ECO:0000313" key="14">
    <source>
        <dbReference type="EMBL" id="RRR18274.1"/>
    </source>
</evidence>
<comment type="PTM">
    <text evidence="11">The Fe-S cluster can be nitrosylated by nitric oxide (NO).</text>
</comment>
<keyword evidence="4 11" id="KW-0479">Metal-binding</keyword>
<name>A0A3R8SPD7_9MICO</name>
<dbReference type="GO" id="GO:0035731">
    <property type="term" value="F:dinitrosyl-iron complex binding"/>
    <property type="evidence" value="ECO:0007669"/>
    <property type="project" value="UniProtKB-UniRule"/>
</dbReference>
<protein>
    <recommendedName>
        <fullName evidence="11">Transcriptional regulator WhiB</fullName>
    </recommendedName>
</protein>
<organism evidence="14 15">
    <name type="scientific">Brachybacterium paraconglomeratum</name>
    <dbReference type="NCBI Taxonomy" id="173362"/>
    <lineage>
        <taxon>Bacteria</taxon>
        <taxon>Bacillati</taxon>
        <taxon>Actinomycetota</taxon>
        <taxon>Actinomycetes</taxon>
        <taxon>Micrococcales</taxon>
        <taxon>Dermabacteraceae</taxon>
        <taxon>Brachybacterium</taxon>
    </lineage>
</organism>
<dbReference type="GO" id="GO:0045892">
    <property type="term" value="P:negative regulation of DNA-templated transcription"/>
    <property type="evidence" value="ECO:0007669"/>
    <property type="project" value="TreeGrafter"/>
</dbReference>
<evidence type="ECO:0000313" key="15">
    <source>
        <dbReference type="Proteomes" id="UP000274327"/>
    </source>
</evidence>
<dbReference type="GeneID" id="78121557"/>
<evidence type="ECO:0000256" key="4">
    <source>
        <dbReference type="ARBA" id="ARBA00022723"/>
    </source>
</evidence>
<keyword evidence="8 11" id="KW-0238">DNA-binding</keyword>
<keyword evidence="9 11" id="KW-1015">Disulfide bond</keyword>
<keyword evidence="7 11" id="KW-0805">Transcription regulation</keyword>
<comment type="cofactor">
    <cofactor evidence="11">
        <name>[4Fe-4S] cluster</name>
        <dbReference type="ChEBI" id="CHEBI:49883"/>
    </cofactor>
    <text evidence="11">Binds 1 [4Fe-4S] cluster per subunit. Following nitrosylation of the [4Fe-4S] cluster binds 1 [4Fe-8(NO)] cluster per subunit.</text>
</comment>
<dbReference type="PROSITE" id="PS51674">
    <property type="entry name" value="4FE4S_WBL"/>
    <property type="match status" value="1"/>
</dbReference>
<evidence type="ECO:0000256" key="10">
    <source>
        <dbReference type="ARBA" id="ARBA00023163"/>
    </source>
</evidence>
<dbReference type="GO" id="GO:0005737">
    <property type="term" value="C:cytoplasm"/>
    <property type="evidence" value="ECO:0007669"/>
    <property type="project" value="UniProtKB-SubCell"/>
</dbReference>
<evidence type="ECO:0000256" key="11">
    <source>
        <dbReference type="HAMAP-Rule" id="MF_01479"/>
    </source>
</evidence>
<keyword evidence="6 11" id="KW-0411">Iron-sulfur</keyword>
<sequence length="80" mass="8709">MDGTLARPEPWMANALCAQVDGDLWFPDKGGSTREAKAICRRCPVRAQCLALALEQGETGIWGGTSENERRRMKTSAEAA</sequence>
<feature type="binding site" evidence="11">
    <location>
        <position position="40"/>
    </location>
    <ligand>
        <name>[4Fe-4S] cluster</name>
        <dbReference type="ChEBI" id="CHEBI:49883"/>
    </ligand>
</feature>
<keyword evidence="11" id="KW-0963">Cytoplasm</keyword>
<evidence type="ECO:0000256" key="12">
    <source>
        <dbReference type="SAM" id="MobiDB-lite"/>
    </source>
</evidence>
<dbReference type="InterPro" id="IPR003482">
    <property type="entry name" value="Whib"/>
</dbReference>
<evidence type="ECO:0000256" key="7">
    <source>
        <dbReference type="ARBA" id="ARBA00023015"/>
    </source>
</evidence>
<dbReference type="PANTHER" id="PTHR38839:SF4">
    <property type="entry name" value="TRANSCRIPTIONAL REGULATOR WHIB"/>
    <property type="match status" value="1"/>
</dbReference>
<evidence type="ECO:0000256" key="6">
    <source>
        <dbReference type="ARBA" id="ARBA00023014"/>
    </source>
</evidence>
<dbReference type="AlphaFoldDB" id="A0A3R8SPD7"/>
<keyword evidence="15" id="KW-1185">Reference proteome</keyword>
<dbReference type="GO" id="GO:0045454">
    <property type="term" value="P:cell redox homeostasis"/>
    <property type="evidence" value="ECO:0007669"/>
    <property type="project" value="TreeGrafter"/>
</dbReference>
<evidence type="ECO:0000256" key="3">
    <source>
        <dbReference type="ARBA" id="ARBA00022485"/>
    </source>
</evidence>
<comment type="caution">
    <text evidence="14">The sequence shown here is derived from an EMBL/GenBank/DDBJ whole genome shotgun (WGS) entry which is preliminary data.</text>
</comment>
<evidence type="ECO:0000256" key="9">
    <source>
        <dbReference type="ARBA" id="ARBA00023157"/>
    </source>
</evidence>
<dbReference type="Proteomes" id="UP000274327">
    <property type="component" value="Unassembled WGS sequence"/>
</dbReference>
<keyword evidence="5 11" id="KW-0408">Iron</keyword>
<evidence type="ECO:0000256" key="1">
    <source>
        <dbReference type="ARBA" id="ARBA00004496"/>
    </source>
</evidence>
<feature type="region of interest" description="Disordered" evidence="12">
    <location>
        <begin position="61"/>
        <end position="80"/>
    </location>
</feature>
<proteinExistence type="inferred from homology"/>
<comment type="similarity">
    <text evidence="2 11">Belongs to the WhiB family.</text>
</comment>
<dbReference type="GO" id="GO:0003677">
    <property type="term" value="F:DNA binding"/>
    <property type="evidence" value="ECO:0007669"/>
    <property type="project" value="UniProtKB-UniRule"/>
</dbReference>
<dbReference type="RefSeq" id="WP_126987619.1">
    <property type="nucleotide sequence ID" value="NZ_ML133856.1"/>
</dbReference>
<keyword evidence="10 11" id="KW-0804">Transcription</keyword>
<keyword evidence="3 11" id="KW-0004">4Fe-4S</keyword>
<evidence type="ECO:0000256" key="8">
    <source>
        <dbReference type="ARBA" id="ARBA00023125"/>
    </source>
</evidence>
<evidence type="ECO:0000256" key="2">
    <source>
        <dbReference type="ARBA" id="ARBA00006597"/>
    </source>
</evidence>
<feature type="binding site" evidence="11">
    <location>
        <position position="17"/>
    </location>
    <ligand>
        <name>[4Fe-4S] cluster</name>
        <dbReference type="ChEBI" id="CHEBI:49883"/>
    </ligand>
</feature>
<feature type="domain" description="4Fe-4S Wbl-type" evidence="13">
    <location>
        <begin position="16"/>
        <end position="72"/>
    </location>
</feature>
<comment type="subcellular location">
    <subcellularLocation>
        <location evidence="1 11">Cytoplasm</location>
    </subcellularLocation>
</comment>
<evidence type="ECO:0000259" key="13">
    <source>
        <dbReference type="PROSITE" id="PS51674"/>
    </source>
</evidence>
<gene>
    <name evidence="11" type="primary">whiB</name>
    <name evidence="14" type="ORF">DS079_11045</name>
</gene>
<accession>A0A3R8SPD7</accession>